<feature type="transmembrane region" description="Helical" evidence="6">
    <location>
        <begin position="599"/>
        <end position="617"/>
    </location>
</feature>
<dbReference type="Pfam" id="PF00027">
    <property type="entry name" value="cNMP_binding"/>
    <property type="match status" value="1"/>
</dbReference>
<dbReference type="SUPFAM" id="SSF82866">
    <property type="entry name" value="Multidrug efflux transporter AcrB transmembrane domain"/>
    <property type="match status" value="2"/>
</dbReference>
<feature type="domain" description="Cyclic nucleotide-binding" evidence="7">
    <location>
        <begin position="770"/>
        <end position="872"/>
    </location>
</feature>
<comment type="subcellular location">
    <subcellularLocation>
        <location evidence="1">Cell membrane</location>
        <topology evidence="1">Multi-pass membrane protein</topology>
    </subcellularLocation>
</comment>
<dbReference type="InterPro" id="IPR014710">
    <property type="entry name" value="RmlC-like_jellyroll"/>
</dbReference>
<feature type="transmembrane region" description="Helical" evidence="6">
    <location>
        <begin position="398"/>
        <end position="415"/>
    </location>
</feature>
<dbReference type="SMART" id="SM00267">
    <property type="entry name" value="GGDEF"/>
    <property type="match status" value="1"/>
</dbReference>
<sequence length="1061" mass="118612">MTKIILTAARHPGWVVLVLGLFTILALFRLPELRVEITAEGMMVNNPPALAEYQRTMDSFGSEDVTVIYLEDPDLFAPENLSIIQQAVKSIETIPQVSRTVSLFSVRYLHTVDGYIYTDPYLKSIPEDREAAEAVIRAALINPLIEGNLLSGSGEVMAINLFFDMDDYHRGFDEEVAVALDQAIEPLQERFRRVFHLGDPSVRSAISEQIRSDQQLILPLALMVLVLTLALTLRHWKAPLIPLLTAGMSVIWILGLMAALDIPVNVMTSIVPALLIIVGSTEDIHLLSEYQAAIRKGKNDQMAISLMAKYMGMAIALTFATTFLGFLSISLNPIDLLQQFGLIAALGLAMNFLITITLVPASLQLTRKFGVNTLAINHYPFASFATWLYQQLSRYPKAIIGAILVLMAVCLLWATQIKVNNNVMDYFDQRSELPEQADLLHQNLSGMQALSIVLSGTQGTFLQVPYLEELHRLQDYLDETGRFDKSFSFADFIAVVHSGIDGEWPGTVYLPARNEVVKEYMSLLDHENAEAFVSSDYSQARILVRHAISSSHELNEVVDAIREYTREWMDPILDVTITGGSYLNSQAVDYMAGGQARSLLLMLLVIFMLVALLFMNLKAGLIAVTANCFPIVVLFGIMGMAGIALDTGTTMVGAIALGICVDHTMHFMVRYQRLAKNYRSESETLVEVIQQESTPIIATALALAAGFLTLTFSNFPPVTLFGLLSALVMCLALVGTFVVIPLMLRNTRLITVWDLLSIGLKRDVLDKCPLFQNMRPWQVRKLVALSRIWEFEPDEAILLQGTKYDTMLVLLKGQAEVWRTRHDGSTYQVTTYKPGGVFGVSSLVSKREQLADVVAVGNVQVLSLRWKSIHRIARLYPRIASRFHENLSTIIANRLFHEADDLAYEDELSGLHNATFIQKLLNFTADKAHRYDEPLCLIILSLGGEDLIIKNHGRQTLRWIFREMTQAVNQALRKVDLFCRWGIGEFVIILPRTDHATLDEIVWRLEAALKEADFGLVQGVNIQARYAYLQKDDTAQSLIARAKSNDVIWELIQARSIKVSA</sequence>
<keyword evidence="2" id="KW-1003">Cell membrane</keyword>
<dbReference type="Proteomes" id="UP000770889">
    <property type="component" value="Unassembled WGS sequence"/>
</dbReference>
<dbReference type="InterPro" id="IPR018490">
    <property type="entry name" value="cNMP-bd_dom_sf"/>
</dbReference>
<gene>
    <name evidence="10" type="ORF">KME65_05340</name>
</gene>
<evidence type="ECO:0000259" key="9">
    <source>
        <dbReference type="PROSITE" id="PS50887"/>
    </source>
</evidence>
<dbReference type="PANTHER" id="PTHR33406">
    <property type="entry name" value="MEMBRANE PROTEIN MJ1562-RELATED"/>
    <property type="match status" value="1"/>
</dbReference>
<reference evidence="10 11" key="1">
    <citation type="submission" date="2021-05" db="EMBL/GenBank/DDBJ databases">
        <title>Genetic and Functional Diversity in Clade A Lucinid endosymbionts from the Bahamas.</title>
        <authorList>
            <person name="Giani N.M."/>
            <person name="Engel A.S."/>
            <person name="Campbell B.J."/>
        </authorList>
    </citation>
    <scope>NUCLEOTIDE SEQUENCE [LARGE SCALE GENOMIC DNA]</scope>
    <source>
        <strain evidence="10">LUC16012Gg_MoonRockCtena</strain>
    </source>
</reference>
<dbReference type="PROSITE" id="PS50887">
    <property type="entry name" value="GGDEF"/>
    <property type="match status" value="1"/>
</dbReference>
<dbReference type="CDD" id="cd00038">
    <property type="entry name" value="CAP_ED"/>
    <property type="match status" value="1"/>
</dbReference>
<dbReference type="InterPro" id="IPR000731">
    <property type="entry name" value="SSD"/>
</dbReference>
<feature type="transmembrane region" description="Helical" evidence="6">
    <location>
        <begin position="721"/>
        <end position="744"/>
    </location>
</feature>
<feature type="transmembrane region" description="Helical" evidence="6">
    <location>
        <begin position="651"/>
        <end position="669"/>
    </location>
</feature>
<evidence type="ECO:0000256" key="3">
    <source>
        <dbReference type="ARBA" id="ARBA00022692"/>
    </source>
</evidence>
<feature type="transmembrane region" description="Helical" evidence="6">
    <location>
        <begin position="308"/>
        <end position="331"/>
    </location>
</feature>
<comment type="caution">
    <text evidence="10">The sequence shown here is derived from an EMBL/GenBank/DDBJ whole genome shotgun (WGS) entry which is preliminary data.</text>
</comment>
<dbReference type="SUPFAM" id="SSF51206">
    <property type="entry name" value="cAMP-binding domain-like"/>
    <property type="match status" value="1"/>
</dbReference>
<dbReference type="InterPro" id="IPR004869">
    <property type="entry name" value="MMPL_dom"/>
</dbReference>
<dbReference type="InterPro" id="IPR000595">
    <property type="entry name" value="cNMP-bd_dom"/>
</dbReference>
<feature type="transmembrane region" description="Helical" evidence="6">
    <location>
        <begin position="12"/>
        <end position="30"/>
    </location>
</feature>
<dbReference type="SUPFAM" id="SSF55073">
    <property type="entry name" value="Nucleotide cyclase"/>
    <property type="match status" value="1"/>
</dbReference>
<dbReference type="InterPro" id="IPR029787">
    <property type="entry name" value="Nucleotide_cyclase"/>
</dbReference>
<proteinExistence type="predicted"/>
<name>A0A944QST3_9GAMM</name>
<evidence type="ECO:0000256" key="1">
    <source>
        <dbReference type="ARBA" id="ARBA00004651"/>
    </source>
</evidence>
<dbReference type="Gene3D" id="2.60.120.10">
    <property type="entry name" value="Jelly Rolls"/>
    <property type="match status" value="1"/>
</dbReference>
<evidence type="ECO:0000313" key="11">
    <source>
        <dbReference type="Proteomes" id="UP000770889"/>
    </source>
</evidence>
<feature type="domain" description="SSD" evidence="8">
    <location>
        <begin position="619"/>
        <end position="746"/>
    </location>
</feature>
<feature type="transmembrane region" description="Helical" evidence="6">
    <location>
        <begin position="337"/>
        <end position="359"/>
    </location>
</feature>
<dbReference type="PROSITE" id="PS50042">
    <property type="entry name" value="CNMP_BINDING_3"/>
    <property type="match status" value="1"/>
</dbReference>
<feature type="transmembrane region" description="Helical" evidence="6">
    <location>
        <begin position="216"/>
        <end position="233"/>
    </location>
</feature>
<evidence type="ECO:0000256" key="5">
    <source>
        <dbReference type="ARBA" id="ARBA00023136"/>
    </source>
</evidence>
<evidence type="ECO:0000256" key="4">
    <source>
        <dbReference type="ARBA" id="ARBA00022989"/>
    </source>
</evidence>
<dbReference type="InterPro" id="IPR043128">
    <property type="entry name" value="Rev_trsase/Diguanyl_cyclase"/>
</dbReference>
<evidence type="ECO:0000313" key="10">
    <source>
        <dbReference type="EMBL" id="MBT2988367.1"/>
    </source>
</evidence>
<dbReference type="EMBL" id="JAHHGM010000004">
    <property type="protein sequence ID" value="MBT2988367.1"/>
    <property type="molecule type" value="Genomic_DNA"/>
</dbReference>
<feature type="transmembrane region" description="Helical" evidence="6">
    <location>
        <begin position="240"/>
        <end position="260"/>
    </location>
</feature>
<dbReference type="InterPro" id="IPR000160">
    <property type="entry name" value="GGDEF_dom"/>
</dbReference>
<dbReference type="AlphaFoldDB" id="A0A944QST3"/>
<evidence type="ECO:0000256" key="2">
    <source>
        <dbReference type="ARBA" id="ARBA00022475"/>
    </source>
</evidence>
<keyword evidence="4 6" id="KW-1133">Transmembrane helix</keyword>
<dbReference type="Gene3D" id="3.30.70.270">
    <property type="match status" value="1"/>
</dbReference>
<evidence type="ECO:0000256" key="6">
    <source>
        <dbReference type="SAM" id="Phobius"/>
    </source>
</evidence>
<dbReference type="Pfam" id="PF00990">
    <property type="entry name" value="GGDEF"/>
    <property type="match status" value="1"/>
</dbReference>
<feature type="domain" description="SSD" evidence="8">
    <location>
        <begin position="243"/>
        <end position="365"/>
    </location>
</feature>
<feature type="transmembrane region" description="Helical" evidence="6">
    <location>
        <begin position="266"/>
        <end position="287"/>
    </location>
</feature>
<evidence type="ECO:0000259" key="8">
    <source>
        <dbReference type="PROSITE" id="PS50156"/>
    </source>
</evidence>
<feature type="domain" description="GGDEF" evidence="9">
    <location>
        <begin position="933"/>
        <end position="1061"/>
    </location>
</feature>
<keyword evidence="5 6" id="KW-0472">Membrane</keyword>
<accession>A0A944QST3</accession>
<feature type="transmembrane region" description="Helical" evidence="6">
    <location>
        <begin position="624"/>
        <end position="645"/>
    </location>
</feature>
<dbReference type="SMART" id="SM00100">
    <property type="entry name" value="cNMP"/>
    <property type="match status" value="1"/>
</dbReference>
<dbReference type="PROSITE" id="PS50156">
    <property type="entry name" value="SSD"/>
    <property type="match status" value="2"/>
</dbReference>
<dbReference type="PANTHER" id="PTHR33406:SF12">
    <property type="entry name" value="BLR2997 PROTEIN"/>
    <property type="match status" value="1"/>
</dbReference>
<dbReference type="GO" id="GO:0005886">
    <property type="term" value="C:plasma membrane"/>
    <property type="evidence" value="ECO:0007669"/>
    <property type="project" value="UniProtKB-SubCell"/>
</dbReference>
<organism evidence="10 11">
    <name type="scientific">Candidatus Thiodiazotropha taylori</name>
    <dbReference type="NCBI Taxonomy" id="2792791"/>
    <lineage>
        <taxon>Bacteria</taxon>
        <taxon>Pseudomonadati</taxon>
        <taxon>Pseudomonadota</taxon>
        <taxon>Gammaproteobacteria</taxon>
        <taxon>Chromatiales</taxon>
        <taxon>Sedimenticolaceae</taxon>
        <taxon>Candidatus Thiodiazotropha</taxon>
    </lineage>
</organism>
<evidence type="ECO:0000259" key="7">
    <source>
        <dbReference type="PROSITE" id="PS50042"/>
    </source>
</evidence>
<dbReference type="NCBIfam" id="TIGR00254">
    <property type="entry name" value="GGDEF"/>
    <property type="match status" value="1"/>
</dbReference>
<dbReference type="Gene3D" id="1.20.1640.10">
    <property type="entry name" value="Multidrug efflux transporter AcrB transmembrane domain"/>
    <property type="match status" value="2"/>
</dbReference>
<keyword evidence="3 6" id="KW-0812">Transmembrane</keyword>
<dbReference type="Pfam" id="PF03176">
    <property type="entry name" value="MMPL"/>
    <property type="match status" value="2"/>
</dbReference>
<dbReference type="InterPro" id="IPR050545">
    <property type="entry name" value="Mycobact_MmpL"/>
</dbReference>
<protein>
    <submittedName>
        <fullName evidence="10">MMPL family transporter</fullName>
    </submittedName>
</protein>